<gene>
    <name evidence="1" type="ORF">LCGC14_2073200</name>
</gene>
<proteinExistence type="predicted"/>
<reference evidence="1" key="1">
    <citation type="journal article" date="2015" name="Nature">
        <title>Complex archaea that bridge the gap between prokaryotes and eukaryotes.</title>
        <authorList>
            <person name="Spang A."/>
            <person name="Saw J.H."/>
            <person name="Jorgensen S.L."/>
            <person name="Zaremba-Niedzwiedzka K."/>
            <person name="Martijn J."/>
            <person name="Lind A.E."/>
            <person name="van Eijk R."/>
            <person name="Schleper C."/>
            <person name="Guy L."/>
            <person name="Ettema T.J."/>
        </authorList>
    </citation>
    <scope>NUCLEOTIDE SEQUENCE</scope>
</reference>
<organism evidence="1">
    <name type="scientific">marine sediment metagenome</name>
    <dbReference type="NCBI Taxonomy" id="412755"/>
    <lineage>
        <taxon>unclassified sequences</taxon>
        <taxon>metagenomes</taxon>
        <taxon>ecological metagenomes</taxon>
    </lineage>
</organism>
<protein>
    <submittedName>
        <fullName evidence="1">Uncharacterized protein</fullName>
    </submittedName>
</protein>
<sequence>MTARIISPPIRIITNPSQDLLDKIQKAGVTLPQLENYINRSPPKRVRGKNNNKFNAKKEKKYKKLSDETWKDIFNENTSTYVHYI</sequence>
<evidence type="ECO:0000313" key="1">
    <source>
        <dbReference type="EMBL" id="KKL73609.1"/>
    </source>
</evidence>
<dbReference type="EMBL" id="LAZR01024906">
    <property type="protein sequence ID" value="KKL73609.1"/>
    <property type="molecule type" value="Genomic_DNA"/>
</dbReference>
<dbReference type="AlphaFoldDB" id="A0A0F9EI01"/>
<comment type="caution">
    <text evidence="1">The sequence shown here is derived from an EMBL/GenBank/DDBJ whole genome shotgun (WGS) entry which is preliminary data.</text>
</comment>
<name>A0A0F9EI01_9ZZZZ</name>
<accession>A0A0F9EI01</accession>